<organism evidence="1 2">
    <name type="scientific">Nitratireductor aquibiodomus</name>
    <dbReference type="NCBI Taxonomy" id="204799"/>
    <lineage>
        <taxon>Bacteria</taxon>
        <taxon>Pseudomonadati</taxon>
        <taxon>Pseudomonadota</taxon>
        <taxon>Alphaproteobacteria</taxon>
        <taxon>Hyphomicrobiales</taxon>
        <taxon>Phyllobacteriaceae</taxon>
        <taxon>Nitratireductor</taxon>
    </lineage>
</organism>
<reference evidence="2" key="1">
    <citation type="submission" date="2016-10" db="EMBL/GenBank/DDBJ databases">
        <authorList>
            <person name="Varghese N."/>
            <person name="Submissions S."/>
        </authorList>
    </citation>
    <scope>NUCLEOTIDE SEQUENCE [LARGE SCALE GENOMIC DNA]</scope>
    <source>
        <strain evidence="2">ES.061</strain>
    </source>
</reference>
<dbReference type="PANTHER" id="PTHR43861">
    <property type="entry name" value="TRANS-ACONITATE 2-METHYLTRANSFERASE-RELATED"/>
    <property type="match status" value="1"/>
</dbReference>
<dbReference type="EMBL" id="FNSL01000001">
    <property type="protein sequence ID" value="SEB71088.1"/>
    <property type="molecule type" value="Genomic_DNA"/>
</dbReference>
<dbReference type="Gene3D" id="1.25.40.10">
    <property type="entry name" value="Tetratricopeptide repeat domain"/>
    <property type="match status" value="1"/>
</dbReference>
<sequence>MNPLTFTSGNLLADRRADYAEMLFENGDYKAATTLLGDALQLVPGWAAGHYRHGEMLAEAGEIAAAVEAWRTVLRLDGKDRLGAALKLELHGALDGLGAVPSAFVETLFDQYADTFDTTLVDRLSYRVPQLLDEALLRVGRESFAHAVDLGCGTGLMGERLRARVSFLEGIDISAEMLRRAEGKQIYDRLARADLSALADFPRAADLVTAADVFMYLGALERLFAVAGASLAPGTLFVFSVEHHTGPEAMVLRASRRYAHSEPHLRAVLTEAGFDPVLLEKATIRMDRGEPIEGLIVVAERVGNETRPADPAIISRRKERPRAH</sequence>
<proteinExistence type="predicted"/>
<dbReference type="InterPro" id="IPR011990">
    <property type="entry name" value="TPR-like_helical_dom_sf"/>
</dbReference>
<protein>
    <submittedName>
        <fullName evidence="1">Predicted methyltransferase, contains TPR repeat</fullName>
    </submittedName>
</protein>
<dbReference type="RefSeq" id="WP_090329239.1">
    <property type="nucleotide sequence ID" value="NZ_FNSL01000001.1"/>
</dbReference>
<dbReference type="Gene3D" id="3.40.50.150">
    <property type="entry name" value="Vaccinia Virus protein VP39"/>
    <property type="match status" value="1"/>
</dbReference>
<keyword evidence="1" id="KW-0808">Transferase</keyword>
<dbReference type="SUPFAM" id="SSF48452">
    <property type="entry name" value="TPR-like"/>
    <property type="match status" value="1"/>
</dbReference>
<evidence type="ECO:0000313" key="1">
    <source>
        <dbReference type="EMBL" id="SEB71088.1"/>
    </source>
</evidence>
<dbReference type="SUPFAM" id="SSF53335">
    <property type="entry name" value="S-adenosyl-L-methionine-dependent methyltransferases"/>
    <property type="match status" value="1"/>
</dbReference>
<dbReference type="InterPro" id="IPR029063">
    <property type="entry name" value="SAM-dependent_MTases_sf"/>
</dbReference>
<keyword evidence="1" id="KW-0489">Methyltransferase</keyword>
<name>A0A1H4LKK3_9HYPH</name>
<dbReference type="AlphaFoldDB" id="A0A1H4LKK3"/>
<keyword evidence="2" id="KW-1185">Reference proteome</keyword>
<dbReference type="Pfam" id="PF13489">
    <property type="entry name" value="Methyltransf_23"/>
    <property type="match status" value="1"/>
</dbReference>
<dbReference type="Proteomes" id="UP000199064">
    <property type="component" value="Unassembled WGS sequence"/>
</dbReference>
<gene>
    <name evidence="1" type="ORF">SAMN05216452_2872</name>
</gene>
<dbReference type="CDD" id="cd02440">
    <property type="entry name" value="AdoMet_MTases"/>
    <property type="match status" value="1"/>
</dbReference>
<dbReference type="PANTHER" id="PTHR43861:SF1">
    <property type="entry name" value="TRANS-ACONITATE 2-METHYLTRANSFERASE"/>
    <property type="match status" value="1"/>
</dbReference>
<dbReference type="GO" id="GO:0032259">
    <property type="term" value="P:methylation"/>
    <property type="evidence" value="ECO:0007669"/>
    <property type="project" value="UniProtKB-KW"/>
</dbReference>
<evidence type="ECO:0000313" key="2">
    <source>
        <dbReference type="Proteomes" id="UP000199064"/>
    </source>
</evidence>
<dbReference type="GO" id="GO:0008168">
    <property type="term" value="F:methyltransferase activity"/>
    <property type="evidence" value="ECO:0007669"/>
    <property type="project" value="UniProtKB-KW"/>
</dbReference>
<accession>A0A1H4LKK3</accession>